<dbReference type="InterPro" id="IPR023591">
    <property type="entry name" value="Ribosomal_uS2_flav_dom_sf"/>
</dbReference>
<dbReference type="GO" id="GO:0003735">
    <property type="term" value="F:structural constituent of ribosome"/>
    <property type="evidence" value="ECO:0007669"/>
    <property type="project" value="InterPro"/>
</dbReference>
<dbReference type="GO" id="GO:0006412">
    <property type="term" value="P:translation"/>
    <property type="evidence" value="ECO:0007669"/>
    <property type="project" value="InterPro"/>
</dbReference>
<dbReference type="EMBL" id="CP024850">
    <property type="protein sequence ID" value="QSF25242.1"/>
    <property type="molecule type" value="Genomic_DNA"/>
</dbReference>
<dbReference type="Proteomes" id="UP000663075">
    <property type="component" value="Chromosome"/>
</dbReference>
<dbReference type="GO" id="GO:0005840">
    <property type="term" value="C:ribosome"/>
    <property type="evidence" value="ECO:0007669"/>
    <property type="project" value="InterPro"/>
</dbReference>
<dbReference type="SUPFAM" id="SSF52313">
    <property type="entry name" value="Ribosomal protein S2"/>
    <property type="match status" value="1"/>
</dbReference>
<protein>
    <submittedName>
        <fullName evidence="2">Uncharacterized protein</fullName>
    </submittedName>
</protein>
<organism evidence="2 3">
    <name type="scientific">Candidatus Nasuia deltocephalincola</name>
    <dbReference type="NCBI Taxonomy" id="1160784"/>
    <lineage>
        <taxon>Bacteria</taxon>
        <taxon>Pseudomonadati</taxon>
        <taxon>Pseudomonadota</taxon>
        <taxon>Betaproteobacteria</taxon>
        <taxon>Candidatus Nasuia</taxon>
    </lineage>
</organism>
<dbReference type="InterPro" id="IPR001865">
    <property type="entry name" value="Ribosomal_uS2"/>
</dbReference>
<sequence length="53" mass="6110">MKNLKVFKLKNLSKIPNYMFIINLKRNKNALKEAKRKGVITIGVGIQIIQLNI</sequence>
<name>A0A974WKH6_9PROT</name>
<evidence type="ECO:0000313" key="2">
    <source>
        <dbReference type="EMBL" id="QSF25242.1"/>
    </source>
</evidence>
<keyword evidence="3" id="KW-1185">Reference proteome</keyword>
<dbReference type="Pfam" id="PF00318">
    <property type="entry name" value="Ribosomal_S2"/>
    <property type="match status" value="1"/>
</dbReference>
<gene>
    <name evidence="2" type="ORF">CU086_00110</name>
</gene>
<evidence type="ECO:0000256" key="1">
    <source>
        <dbReference type="ARBA" id="ARBA00006242"/>
    </source>
</evidence>
<dbReference type="AlphaFoldDB" id="A0A974WKH6"/>
<comment type="similarity">
    <text evidence="1">Belongs to the universal ribosomal protein uS2 family.</text>
</comment>
<dbReference type="Gene3D" id="3.40.50.10490">
    <property type="entry name" value="Glucose-6-phosphate isomerase like protein, domain 1"/>
    <property type="match status" value="1"/>
</dbReference>
<evidence type="ECO:0000313" key="3">
    <source>
        <dbReference type="Proteomes" id="UP000663075"/>
    </source>
</evidence>
<proteinExistence type="inferred from homology"/>
<reference evidence="2" key="1">
    <citation type="submission" date="2017-11" db="EMBL/GenBank/DDBJ databases">
        <authorList>
            <person name="Jian Z."/>
        </authorList>
    </citation>
    <scope>NUCLEOTIDE SEQUENCE</scope>
    <source>
        <strain evidence="2">YC</strain>
    </source>
</reference>
<accession>A0A974WKH6</accession>